<comment type="caution">
    <text evidence="1">The sequence shown here is derived from an EMBL/GenBank/DDBJ whole genome shotgun (WGS) entry which is preliminary data.</text>
</comment>
<name>A0A438AKD1_9RHOB</name>
<dbReference type="RefSeq" id="WP_127906261.1">
    <property type="nucleotide sequence ID" value="NZ_RQXX01000002.1"/>
</dbReference>
<keyword evidence="2" id="KW-1185">Reference proteome</keyword>
<dbReference type="Proteomes" id="UP000285908">
    <property type="component" value="Unassembled WGS sequence"/>
</dbReference>
<protein>
    <recommendedName>
        <fullName evidence="3">Mobilization protein</fullName>
    </recommendedName>
</protein>
<gene>
    <name evidence="1" type="ORF">EKE94_09140</name>
</gene>
<dbReference type="OrthoDB" id="7866796at2"/>
<evidence type="ECO:0000313" key="2">
    <source>
        <dbReference type="Proteomes" id="UP000285908"/>
    </source>
</evidence>
<sequence>MSLLREKHVKVRFSQEEFSLLETLRRTAGSESRSVFIRRRALEPEIGTQAIADLVGQVGVTLNTEDIAPKQLDHLALLLGELTLELRRVKKS</sequence>
<evidence type="ECO:0000313" key="1">
    <source>
        <dbReference type="EMBL" id="RVV99027.1"/>
    </source>
</evidence>
<accession>A0A438AKD1</accession>
<reference evidence="1 2" key="1">
    <citation type="submission" date="2018-11" db="EMBL/GenBank/DDBJ databases">
        <title>Mesobaculum littorinae gen. nov., sp. nov., isolated from Littorina scabra that represents a novel genus of the order Rhodobacteraceae.</title>
        <authorList>
            <person name="Li F."/>
        </authorList>
    </citation>
    <scope>NUCLEOTIDE SEQUENCE [LARGE SCALE GENOMIC DNA]</scope>
    <source>
        <strain evidence="1 2">M0103</strain>
    </source>
</reference>
<evidence type="ECO:0008006" key="3">
    <source>
        <dbReference type="Google" id="ProtNLM"/>
    </source>
</evidence>
<dbReference type="AlphaFoldDB" id="A0A438AKD1"/>
<proteinExistence type="predicted"/>
<dbReference type="EMBL" id="RQXX01000002">
    <property type="protein sequence ID" value="RVV99027.1"/>
    <property type="molecule type" value="Genomic_DNA"/>
</dbReference>
<organism evidence="1 2">
    <name type="scientific">Mesobaculum littorinae</name>
    <dbReference type="NCBI Taxonomy" id="2486419"/>
    <lineage>
        <taxon>Bacteria</taxon>
        <taxon>Pseudomonadati</taxon>
        <taxon>Pseudomonadota</taxon>
        <taxon>Alphaproteobacteria</taxon>
        <taxon>Rhodobacterales</taxon>
        <taxon>Roseobacteraceae</taxon>
        <taxon>Mesobaculum</taxon>
    </lineage>
</organism>